<dbReference type="PROSITE" id="PS50069">
    <property type="entry name" value="CULLIN_2"/>
    <property type="match status" value="1"/>
</dbReference>
<dbReference type="Gene3D" id="3.30.230.130">
    <property type="entry name" value="Cullin, Chain C, Domain 2"/>
    <property type="match status" value="1"/>
</dbReference>
<dbReference type="Gene3D" id="1.20.1310.10">
    <property type="entry name" value="Cullin Repeats"/>
    <property type="match status" value="3"/>
</dbReference>
<dbReference type="GO" id="GO:0006511">
    <property type="term" value="P:ubiquitin-dependent protein catabolic process"/>
    <property type="evidence" value="ECO:0007669"/>
    <property type="project" value="InterPro"/>
</dbReference>
<evidence type="ECO:0000256" key="2">
    <source>
        <dbReference type="PROSITE-ProRule" id="PRU00330"/>
    </source>
</evidence>
<comment type="similarity">
    <text evidence="1 2 3">Belongs to the cullin family.</text>
</comment>
<dbReference type="AlphaFoldDB" id="A0AAV8R7A2"/>
<feature type="region of interest" description="Disordered" evidence="4">
    <location>
        <begin position="419"/>
        <end position="438"/>
    </location>
</feature>
<evidence type="ECO:0000256" key="4">
    <source>
        <dbReference type="SAM" id="MobiDB-lite"/>
    </source>
</evidence>
<evidence type="ECO:0000313" key="7">
    <source>
        <dbReference type="Proteomes" id="UP001222027"/>
    </source>
</evidence>
<feature type="domain" description="Cullin family profile" evidence="5">
    <location>
        <begin position="225"/>
        <end position="403"/>
    </location>
</feature>
<evidence type="ECO:0000313" key="6">
    <source>
        <dbReference type="EMBL" id="KAJ8490591.1"/>
    </source>
</evidence>
<keyword evidence="7" id="KW-1185">Reference proteome</keyword>
<evidence type="ECO:0000256" key="3">
    <source>
        <dbReference type="RuleBase" id="RU003829"/>
    </source>
</evidence>
<dbReference type="EMBL" id="JAQQAF010000004">
    <property type="protein sequence ID" value="KAJ8490591.1"/>
    <property type="molecule type" value="Genomic_DNA"/>
</dbReference>
<proteinExistence type="inferred from homology"/>
<name>A0AAV8R7A2_ENSVE</name>
<dbReference type="InterPro" id="IPR059120">
    <property type="entry name" value="Cullin-like_AB"/>
</dbReference>
<sequence length="438" mass="49313">MSCDGRKGSHRPLDLQQMRPHLTRIESPQTVQRLLVSTSVARTLDVGGLRCGSLLGLVFRSRVRFLPSLLTFALLPPPLALCCRTLHRMCTQKPPRNYSQQLYEKYRESFEEYLTSTVLPSLREKHDGFMLRELVKGWCNHKVIFSYVLLTGPYRVVDDLSPMYRLFCRIPGGLDPVSQILKQHVTVEDTTLVKQTEVAARNKKVGSSTAEVFCSKCVAGSSTAELLDTFCDNILKKGGSQKRSDEATEETLEKVVKLLAYTATKKLARIGGCSLTEVLMMTMKGVTDLTLTWENQSSFEDSLSSDPNANPGIDLTGIVLTTGFWPSIDLNLPAEMDKCTEVFSKLYQTKPKHRKLTWIYSLGTCNIRGMFEAKPIELNVTTYQAAALLLFNALDRLSYSEIMMWLDCFPFLPEGEESRSEQEFSSENLIDLSPVDEK</sequence>
<dbReference type="InterPro" id="IPR045093">
    <property type="entry name" value="Cullin"/>
</dbReference>
<dbReference type="SUPFAM" id="SSF75632">
    <property type="entry name" value="Cullin homology domain"/>
    <property type="match status" value="1"/>
</dbReference>
<evidence type="ECO:0000256" key="1">
    <source>
        <dbReference type="ARBA" id="ARBA00006019"/>
    </source>
</evidence>
<dbReference type="SUPFAM" id="SSF74788">
    <property type="entry name" value="Cullin repeat-like"/>
    <property type="match status" value="2"/>
</dbReference>
<evidence type="ECO:0000259" key="5">
    <source>
        <dbReference type="PROSITE" id="PS50069"/>
    </source>
</evidence>
<dbReference type="SMART" id="SM00182">
    <property type="entry name" value="CULLIN"/>
    <property type="match status" value="1"/>
</dbReference>
<reference evidence="6 7" key="1">
    <citation type="submission" date="2022-12" db="EMBL/GenBank/DDBJ databases">
        <title>Chromosome-scale assembly of the Ensete ventricosum genome.</title>
        <authorList>
            <person name="Dussert Y."/>
            <person name="Stocks J."/>
            <person name="Wendawek A."/>
            <person name="Woldeyes F."/>
            <person name="Nichols R.A."/>
            <person name="Borrell J.S."/>
        </authorList>
    </citation>
    <scope>NUCLEOTIDE SEQUENCE [LARGE SCALE GENOMIC DNA]</scope>
    <source>
        <strain evidence="7">cv. Maze</strain>
        <tissue evidence="6">Seeds</tissue>
    </source>
</reference>
<dbReference type="Pfam" id="PF26557">
    <property type="entry name" value="Cullin_AB"/>
    <property type="match status" value="1"/>
</dbReference>
<comment type="caution">
    <text evidence="6">The sequence shown here is derived from an EMBL/GenBank/DDBJ whole genome shotgun (WGS) entry which is preliminary data.</text>
</comment>
<dbReference type="InterPro" id="IPR016158">
    <property type="entry name" value="Cullin_homology"/>
</dbReference>
<dbReference type="PANTHER" id="PTHR11932">
    <property type="entry name" value="CULLIN"/>
    <property type="match status" value="1"/>
</dbReference>
<dbReference type="InterPro" id="IPR036317">
    <property type="entry name" value="Cullin_homology_sf"/>
</dbReference>
<gene>
    <name evidence="6" type="ORF">OPV22_012312</name>
</gene>
<dbReference type="InterPro" id="IPR016159">
    <property type="entry name" value="Cullin_repeat-like_dom_sf"/>
</dbReference>
<dbReference type="Proteomes" id="UP001222027">
    <property type="component" value="Unassembled WGS sequence"/>
</dbReference>
<dbReference type="InterPro" id="IPR001373">
    <property type="entry name" value="Cullin_N"/>
</dbReference>
<organism evidence="6 7">
    <name type="scientific">Ensete ventricosum</name>
    <name type="common">Abyssinian banana</name>
    <name type="synonym">Musa ensete</name>
    <dbReference type="NCBI Taxonomy" id="4639"/>
    <lineage>
        <taxon>Eukaryota</taxon>
        <taxon>Viridiplantae</taxon>
        <taxon>Streptophyta</taxon>
        <taxon>Embryophyta</taxon>
        <taxon>Tracheophyta</taxon>
        <taxon>Spermatophyta</taxon>
        <taxon>Magnoliopsida</taxon>
        <taxon>Liliopsida</taxon>
        <taxon>Zingiberales</taxon>
        <taxon>Musaceae</taxon>
        <taxon>Ensete</taxon>
    </lineage>
</organism>
<dbReference type="Pfam" id="PF00888">
    <property type="entry name" value="Cullin"/>
    <property type="match status" value="1"/>
</dbReference>
<protein>
    <recommendedName>
        <fullName evidence="5">Cullin family profile domain-containing protein</fullName>
    </recommendedName>
</protein>
<accession>A0AAV8R7A2</accession>
<dbReference type="GO" id="GO:0031625">
    <property type="term" value="F:ubiquitin protein ligase binding"/>
    <property type="evidence" value="ECO:0007669"/>
    <property type="project" value="InterPro"/>
</dbReference>